<accession>A0A0F9HH40</accession>
<keyword evidence="1" id="KW-1133">Transmembrane helix</keyword>
<dbReference type="AlphaFoldDB" id="A0A0F9HH40"/>
<organism evidence="2">
    <name type="scientific">marine sediment metagenome</name>
    <dbReference type="NCBI Taxonomy" id="412755"/>
    <lineage>
        <taxon>unclassified sequences</taxon>
        <taxon>metagenomes</taxon>
        <taxon>ecological metagenomes</taxon>
    </lineage>
</organism>
<keyword evidence="1" id="KW-0472">Membrane</keyword>
<evidence type="ECO:0000256" key="1">
    <source>
        <dbReference type="SAM" id="Phobius"/>
    </source>
</evidence>
<proteinExistence type="predicted"/>
<reference evidence="2" key="1">
    <citation type="journal article" date="2015" name="Nature">
        <title>Complex archaea that bridge the gap between prokaryotes and eukaryotes.</title>
        <authorList>
            <person name="Spang A."/>
            <person name="Saw J.H."/>
            <person name="Jorgensen S.L."/>
            <person name="Zaremba-Niedzwiedzka K."/>
            <person name="Martijn J."/>
            <person name="Lind A.E."/>
            <person name="van Eijk R."/>
            <person name="Schleper C."/>
            <person name="Guy L."/>
            <person name="Ettema T.J."/>
        </authorList>
    </citation>
    <scope>NUCLEOTIDE SEQUENCE</scope>
</reference>
<feature type="transmembrane region" description="Helical" evidence="1">
    <location>
        <begin position="31"/>
        <end position="49"/>
    </location>
</feature>
<protein>
    <submittedName>
        <fullName evidence="2">Uncharacterized protein</fullName>
    </submittedName>
</protein>
<gene>
    <name evidence="2" type="ORF">LCGC14_1705860</name>
</gene>
<sequence>MRVLKVVFAGIAGWCIGSAIAGFINQDNVEMVYLSIGIFALGFWLRLSIGDKNKN</sequence>
<name>A0A0F9HH40_9ZZZZ</name>
<comment type="caution">
    <text evidence="2">The sequence shown here is derived from an EMBL/GenBank/DDBJ whole genome shotgun (WGS) entry which is preliminary data.</text>
</comment>
<keyword evidence="1" id="KW-0812">Transmembrane</keyword>
<dbReference type="EMBL" id="LAZR01015140">
    <property type="protein sequence ID" value="KKM14457.1"/>
    <property type="molecule type" value="Genomic_DNA"/>
</dbReference>
<evidence type="ECO:0000313" key="2">
    <source>
        <dbReference type="EMBL" id="KKM14457.1"/>
    </source>
</evidence>